<proteinExistence type="predicted"/>
<reference evidence="2" key="1">
    <citation type="journal article" date="2015" name="Nature">
        <title>Complex archaea that bridge the gap between prokaryotes and eukaryotes.</title>
        <authorList>
            <person name="Spang A."/>
            <person name="Saw J.H."/>
            <person name="Jorgensen S.L."/>
            <person name="Zaremba-Niedzwiedzka K."/>
            <person name="Martijn J."/>
            <person name="Lind A.E."/>
            <person name="van Eijk R."/>
            <person name="Schleper C."/>
            <person name="Guy L."/>
            <person name="Ettema T.J."/>
        </authorList>
    </citation>
    <scope>NUCLEOTIDE SEQUENCE</scope>
</reference>
<comment type="caution">
    <text evidence="2">The sequence shown here is derived from an EMBL/GenBank/DDBJ whole genome shotgun (WGS) entry which is preliminary data.</text>
</comment>
<accession>A0A0F9TA88</accession>
<sequence>MRSGLTAGVSSELSKGQVNLVFFVEVEFASGLLNLWSGVGDISWDSKTWIGAGDLLMIQPARETTGVNATGLTLSLTGVNPAYISLALNEARQNKPVRCYFGFLDSSGAIITDPYQFFKGLVNYIVIGEGGDSAIITVYAENDLIKLQQPRIRRYTDQDQQSDFPDDLGFIHVAAIQEWNGFWGGGDVNATDSRSDGGTQRDASEAAAEVTAEKQQVHDLGDPSQPTDGGGSDPWPDSEHDPGEGE</sequence>
<dbReference type="AlphaFoldDB" id="A0A0F9TA88"/>
<name>A0A0F9TA88_9ZZZZ</name>
<dbReference type="EMBL" id="LAZR01001361">
    <property type="protein sequence ID" value="KKN45866.1"/>
    <property type="molecule type" value="Genomic_DNA"/>
</dbReference>
<feature type="region of interest" description="Disordered" evidence="1">
    <location>
        <begin position="187"/>
        <end position="246"/>
    </location>
</feature>
<gene>
    <name evidence="2" type="ORF">LCGC14_0678610</name>
</gene>
<protein>
    <submittedName>
        <fullName evidence="2">Uncharacterized protein</fullName>
    </submittedName>
</protein>
<evidence type="ECO:0000313" key="2">
    <source>
        <dbReference type="EMBL" id="KKN45866.1"/>
    </source>
</evidence>
<feature type="compositionally biased region" description="Basic and acidic residues" evidence="1">
    <location>
        <begin position="237"/>
        <end position="246"/>
    </location>
</feature>
<organism evidence="2">
    <name type="scientific">marine sediment metagenome</name>
    <dbReference type="NCBI Taxonomy" id="412755"/>
    <lineage>
        <taxon>unclassified sequences</taxon>
        <taxon>metagenomes</taxon>
        <taxon>ecological metagenomes</taxon>
    </lineage>
</organism>
<feature type="compositionally biased region" description="Basic and acidic residues" evidence="1">
    <location>
        <begin position="211"/>
        <end position="221"/>
    </location>
</feature>
<evidence type="ECO:0000256" key="1">
    <source>
        <dbReference type="SAM" id="MobiDB-lite"/>
    </source>
</evidence>